<name>A0ACC0T7T3_POPTR</name>
<gene>
    <name evidence="1" type="ORF">POPTR_003G039551v4</name>
</gene>
<dbReference type="Proteomes" id="UP000006729">
    <property type="component" value="Chromosome 3"/>
</dbReference>
<keyword evidence="2" id="KW-1185">Reference proteome</keyword>
<evidence type="ECO:0000313" key="1">
    <source>
        <dbReference type="EMBL" id="KAI9397448.1"/>
    </source>
</evidence>
<sequence length="204" mass="24113">MATVYLNISNKVTYLESSEGTTKSWEKWRSHVTNLIRIRISLVMSGLSRYIYSERSLLRSVPCESMEMSQKCRLTRCLSFLPHVNWPSYIWKMQSPATTIYTHFFASSVDRVRCNFFHDHHSSSGHCKFTRRLWNYFPFTILFSDNMLQFTAITYVKGFQLWQTLSEGRCEDKYQFVERIQIQKNKTLEADMPGGPLPYTIDLR</sequence>
<reference evidence="1 2" key="1">
    <citation type="journal article" date="2006" name="Science">
        <title>The genome of black cottonwood, Populus trichocarpa (Torr. &amp; Gray).</title>
        <authorList>
            <person name="Tuskan G.A."/>
            <person name="Difazio S."/>
            <person name="Jansson S."/>
            <person name="Bohlmann J."/>
            <person name="Grigoriev I."/>
            <person name="Hellsten U."/>
            <person name="Putnam N."/>
            <person name="Ralph S."/>
            <person name="Rombauts S."/>
            <person name="Salamov A."/>
            <person name="Schein J."/>
            <person name="Sterck L."/>
            <person name="Aerts A."/>
            <person name="Bhalerao R.R."/>
            <person name="Bhalerao R.P."/>
            <person name="Blaudez D."/>
            <person name="Boerjan W."/>
            <person name="Brun A."/>
            <person name="Brunner A."/>
            <person name="Busov V."/>
            <person name="Campbell M."/>
            <person name="Carlson J."/>
            <person name="Chalot M."/>
            <person name="Chapman J."/>
            <person name="Chen G.L."/>
            <person name="Cooper D."/>
            <person name="Coutinho P.M."/>
            <person name="Couturier J."/>
            <person name="Covert S."/>
            <person name="Cronk Q."/>
            <person name="Cunningham R."/>
            <person name="Davis J."/>
            <person name="Degroeve S."/>
            <person name="Dejardin A."/>
            <person name="Depamphilis C."/>
            <person name="Detter J."/>
            <person name="Dirks B."/>
            <person name="Dubchak I."/>
            <person name="Duplessis S."/>
            <person name="Ehlting J."/>
            <person name="Ellis B."/>
            <person name="Gendler K."/>
            <person name="Goodstein D."/>
            <person name="Gribskov M."/>
            <person name="Grimwood J."/>
            <person name="Groover A."/>
            <person name="Gunter L."/>
            <person name="Hamberger B."/>
            <person name="Heinze B."/>
            <person name="Helariutta Y."/>
            <person name="Henrissat B."/>
            <person name="Holligan D."/>
            <person name="Holt R."/>
            <person name="Huang W."/>
            <person name="Islam-Faridi N."/>
            <person name="Jones S."/>
            <person name="Jones-Rhoades M."/>
            <person name="Jorgensen R."/>
            <person name="Joshi C."/>
            <person name="Kangasjarvi J."/>
            <person name="Karlsson J."/>
            <person name="Kelleher C."/>
            <person name="Kirkpatrick R."/>
            <person name="Kirst M."/>
            <person name="Kohler A."/>
            <person name="Kalluri U."/>
            <person name="Larimer F."/>
            <person name="Leebens-Mack J."/>
            <person name="Leple J.C."/>
            <person name="Locascio P."/>
            <person name="Lou Y."/>
            <person name="Lucas S."/>
            <person name="Martin F."/>
            <person name="Montanini B."/>
            <person name="Napoli C."/>
            <person name="Nelson D.R."/>
            <person name="Nelson C."/>
            <person name="Nieminen K."/>
            <person name="Nilsson O."/>
            <person name="Pereda V."/>
            <person name="Peter G."/>
            <person name="Philippe R."/>
            <person name="Pilate G."/>
            <person name="Poliakov A."/>
            <person name="Razumovskaya J."/>
            <person name="Richardson P."/>
            <person name="Rinaldi C."/>
            <person name="Ritland K."/>
            <person name="Rouze P."/>
            <person name="Ryaboy D."/>
            <person name="Schmutz J."/>
            <person name="Schrader J."/>
            <person name="Segerman B."/>
            <person name="Shin H."/>
            <person name="Siddiqui A."/>
            <person name="Sterky F."/>
            <person name="Terry A."/>
            <person name="Tsai C.J."/>
            <person name="Uberbacher E."/>
            <person name="Unneberg P."/>
            <person name="Vahala J."/>
            <person name="Wall K."/>
            <person name="Wessler S."/>
            <person name="Yang G."/>
            <person name="Yin T."/>
            <person name="Douglas C."/>
            <person name="Marra M."/>
            <person name="Sandberg G."/>
            <person name="Van de Peer Y."/>
            <person name="Rokhsar D."/>
        </authorList>
    </citation>
    <scope>NUCLEOTIDE SEQUENCE [LARGE SCALE GENOMIC DNA]</scope>
    <source>
        <strain evidence="2">cv. Nisqually</strain>
    </source>
</reference>
<dbReference type="EMBL" id="CM009292">
    <property type="protein sequence ID" value="KAI9397448.1"/>
    <property type="molecule type" value="Genomic_DNA"/>
</dbReference>
<comment type="caution">
    <text evidence="1">The sequence shown here is derived from an EMBL/GenBank/DDBJ whole genome shotgun (WGS) entry which is preliminary data.</text>
</comment>
<organism evidence="1 2">
    <name type="scientific">Populus trichocarpa</name>
    <name type="common">Western balsam poplar</name>
    <name type="synonym">Populus balsamifera subsp. trichocarpa</name>
    <dbReference type="NCBI Taxonomy" id="3694"/>
    <lineage>
        <taxon>Eukaryota</taxon>
        <taxon>Viridiplantae</taxon>
        <taxon>Streptophyta</taxon>
        <taxon>Embryophyta</taxon>
        <taxon>Tracheophyta</taxon>
        <taxon>Spermatophyta</taxon>
        <taxon>Magnoliopsida</taxon>
        <taxon>eudicotyledons</taxon>
        <taxon>Gunneridae</taxon>
        <taxon>Pentapetalae</taxon>
        <taxon>rosids</taxon>
        <taxon>fabids</taxon>
        <taxon>Malpighiales</taxon>
        <taxon>Salicaceae</taxon>
        <taxon>Saliceae</taxon>
        <taxon>Populus</taxon>
    </lineage>
</organism>
<protein>
    <submittedName>
        <fullName evidence="1">Uncharacterized protein</fullName>
    </submittedName>
</protein>
<proteinExistence type="predicted"/>
<evidence type="ECO:0000313" key="2">
    <source>
        <dbReference type="Proteomes" id="UP000006729"/>
    </source>
</evidence>
<accession>A0ACC0T7T3</accession>